<protein>
    <submittedName>
        <fullName evidence="2">ThiF family adenylyltransferase</fullName>
    </submittedName>
</protein>
<proteinExistence type="predicted"/>
<keyword evidence="2" id="KW-0808">Transferase</keyword>
<feature type="domain" description="THIF-type NAD/FAD binding fold" evidence="1">
    <location>
        <begin position="117"/>
        <end position="256"/>
    </location>
</feature>
<evidence type="ECO:0000313" key="2">
    <source>
        <dbReference type="EMBL" id="MFC6012539.1"/>
    </source>
</evidence>
<evidence type="ECO:0000259" key="1">
    <source>
        <dbReference type="Pfam" id="PF00899"/>
    </source>
</evidence>
<reference evidence="3" key="1">
    <citation type="journal article" date="2019" name="Int. J. Syst. Evol. Microbiol.">
        <title>The Global Catalogue of Microorganisms (GCM) 10K type strain sequencing project: providing services to taxonomists for standard genome sequencing and annotation.</title>
        <authorList>
            <consortium name="The Broad Institute Genomics Platform"/>
            <consortium name="The Broad Institute Genome Sequencing Center for Infectious Disease"/>
            <person name="Wu L."/>
            <person name="Ma J."/>
        </authorList>
    </citation>
    <scope>NUCLEOTIDE SEQUENCE [LARGE SCALE GENOMIC DNA]</scope>
    <source>
        <strain evidence="3">CCUG 36956</strain>
    </source>
</reference>
<keyword evidence="3" id="KW-1185">Reference proteome</keyword>
<dbReference type="RefSeq" id="WP_378606269.1">
    <property type="nucleotide sequence ID" value="NZ_JBHSQN010000010.1"/>
</dbReference>
<dbReference type="Gene3D" id="3.40.50.720">
    <property type="entry name" value="NAD(P)-binding Rossmann-like Domain"/>
    <property type="match status" value="1"/>
</dbReference>
<evidence type="ECO:0000313" key="3">
    <source>
        <dbReference type="Proteomes" id="UP001596223"/>
    </source>
</evidence>
<dbReference type="GO" id="GO:0016779">
    <property type="term" value="F:nucleotidyltransferase activity"/>
    <property type="evidence" value="ECO:0007669"/>
    <property type="project" value="UniProtKB-KW"/>
</dbReference>
<dbReference type="InterPro" id="IPR000594">
    <property type="entry name" value="ThiF_NAD_FAD-bd"/>
</dbReference>
<name>A0ABW1JSV8_9NOCA</name>
<organism evidence="2 3">
    <name type="scientific">Nocardia lasii</name>
    <dbReference type="NCBI Taxonomy" id="1616107"/>
    <lineage>
        <taxon>Bacteria</taxon>
        <taxon>Bacillati</taxon>
        <taxon>Actinomycetota</taxon>
        <taxon>Actinomycetes</taxon>
        <taxon>Mycobacteriales</taxon>
        <taxon>Nocardiaceae</taxon>
        <taxon>Nocardia</taxon>
    </lineage>
</organism>
<comment type="caution">
    <text evidence="2">The sequence shown here is derived from an EMBL/GenBank/DDBJ whole genome shotgun (WGS) entry which is preliminary data.</text>
</comment>
<dbReference type="CDD" id="cd01483">
    <property type="entry name" value="E1_enzyme_family"/>
    <property type="match status" value="1"/>
</dbReference>
<dbReference type="PANTHER" id="PTHR43267">
    <property type="entry name" value="TRNA THREONYLCARBAMOYLADENOSINE DEHYDRATASE"/>
    <property type="match status" value="1"/>
</dbReference>
<dbReference type="InterPro" id="IPR045886">
    <property type="entry name" value="ThiF/MoeB/HesA"/>
</dbReference>
<dbReference type="EMBL" id="JBHSQN010000010">
    <property type="protein sequence ID" value="MFC6012539.1"/>
    <property type="molecule type" value="Genomic_DNA"/>
</dbReference>
<sequence length="389" mass="42231">MIRERSAPRPAVLTPGAATSQFRPVLFDASTAEGLRGLEALAASGSVGAVHDTIADQLDELIRCDDPALARSSVAARERVLDGMPLWQWGIWVFYPWSGRLVHVLGREDFQRVRTDRNRDKIDREQQRDLRGRRIGVVGLSVGNSAAVTLAMEGVGGSFRLADFDTLGLSNLNRLRAGVGDLGVAKGVLAARQMFEIDPYLDIEVCGDGLTEESIGPFFDGVDGTDPLDLLVEECDTVWAKVAAREYARGRGIPVLMDANDRGLLDVERFDREPHRPLFHGRIGTVTSADVAGMDRGELLALLLAVVDEQRLSPAMREAIGEIGRSLSSWPQLASGVMLGGALVADTARRILLGESIESGRTYIDLEELVPARDPRVAAAFARAVEVLR</sequence>
<accession>A0ABW1JSV8</accession>
<dbReference type="PANTHER" id="PTHR43267:SF3">
    <property type="entry name" value="THIF PROTEIN"/>
    <property type="match status" value="1"/>
</dbReference>
<dbReference type="Proteomes" id="UP001596223">
    <property type="component" value="Unassembled WGS sequence"/>
</dbReference>
<dbReference type="SUPFAM" id="SSF69572">
    <property type="entry name" value="Activating enzymes of the ubiquitin-like proteins"/>
    <property type="match status" value="1"/>
</dbReference>
<dbReference type="InterPro" id="IPR035985">
    <property type="entry name" value="Ubiquitin-activating_enz"/>
</dbReference>
<keyword evidence="2" id="KW-0548">Nucleotidyltransferase</keyword>
<dbReference type="Pfam" id="PF00899">
    <property type="entry name" value="ThiF"/>
    <property type="match status" value="1"/>
</dbReference>
<gene>
    <name evidence="2" type="ORF">ACFP3H_15870</name>
</gene>